<evidence type="ECO:0000256" key="2">
    <source>
        <dbReference type="ARBA" id="ARBA00023015"/>
    </source>
</evidence>
<evidence type="ECO:0000256" key="6">
    <source>
        <dbReference type="SAM" id="MobiDB-lite"/>
    </source>
</evidence>
<dbReference type="PROSITE" id="PS50977">
    <property type="entry name" value="HTH_TETR_2"/>
    <property type="match status" value="2"/>
</dbReference>
<dbReference type="PANTHER" id="PTHR47506:SF6">
    <property type="entry name" value="HTH-TYPE TRANSCRIPTIONAL REPRESSOR NEMR"/>
    <property type="match status" value="1"/>
</dbReference>
<dbReference type="Pfam" id="PF00440">
    <property type="entry name" value="TetR_N"/>
    <property type="match status" value="2"/>
</dbReference>
<dbReference type="InterPro" id="IPR039538">
    <property type="entry name" value="BetI_C"/>
</dbReference>
<dbReference type="InterPro" id="IPR001647">
    <property type="entry name" value="HTH_TetR"/>
</dbReference>
<dbReference type="Gene3D" id="1.10.357.10">
    <property type="entry name" value="Tetracycline Repressor, domain 2"/>
    <property type="match status" value="2"/>
</dbReference>
<keyword evidence="9" id="KW-1185">Reference proteome</keyword>
<dbReference type="Pfam" id="PF13977">
    <property type="entry name" value="TetR_C_6"/>
    <property type="match status" value="1"/>
</dbReference>
<feature type="region of interest" description="Disordered" evidence="6">
    <location>
        <begin position="1"/>
        <end position="20"/>
    </location>
</feature>
<keyword evidence="4" id="KW-0804">Transcription</keyword>
<dbReference type="InterPro" id="IPR009057">
    <property type="entry name" value="Homeodomain-like_sf"/>
</dbReference>
<reference evidence="9" key="1">
    <citation type="journal article" date="2019" name="Int. J. Syst. Evol. Microbiol.">
        <title>The Global Catalogue of Microorganisms (GCM) 10K type strain sequencing project: providing services to taxonomists for standard genome sequencing and annotation.</title>
        <authorList>
            <consortium name="The Broad Institute Genomics Platform"/>
            <consortium name="The Broad Institute Genome Sequencing Center for Infectious Disease"/>
            <person name="Wu L."/>
            <person name="Ma J."/>
        </authorList>
    </citation>
    <scope>NUCLEOTIDE SEQUENCE [LARGE SCALE GENOMIC DNA]</scope>
    <source>
        <strain evidence="9">JCM 18959</strain>
    </source>
</reference>
<keyword evidence="3 5" id="KW-0238">DNA-binding</keyword>
<organism evidence="8 9">
    <name type="scientific">Microbacterium yannicii</name>
    <dbReference type="NCBI Taxonomy" id="671622"/>
    <lineage>
        <taxon>Bacteria</taxon>
        <taxon>Bacillati</taxon>
        <taxon>Actinomycetota</taxon>
        <taxon>Actinomycetes</taxon>
        <taxon>Micrococcales</taxon>
        <taxon>Microbacteriaceae</taxon>
        <taxon>Microbacterium</taxon>
    </lineage>
</organism>
<sequence length="443" mass="48250">MPTTTATEGAARQPRGAVTNRGDRARLTRTRIVDAARETFVARGYRTASLRDVATAAGISHPGLLKHFATKDELLAAVVESFEAENQALFLQQVASEDPGALAYSLLAQRNATIPGYLPLFAALTGEASTRRHPAHERMRARYADLREVSEAAMEEGILHDTVAPDRDPRGEAIRVSAAWDGLQVLEQYLPDRVDLVGMLEQHESTLALPVGWREPSEAPPRPVAAPVPPLPDFSGDVWALGPETGADVAGYRVGRERRARIVADATALFAEEGYGDTSLRDIAERVGVSKSTLLHHYASKEQLLRAVLAERDRGIQDRASFVPGNRAADELRALPRGAAENATDAPGLIEVYAVLSCEAVPADHPAHAYFAHRYTQTIDHFAALFHAAQADGDLPAHRDPEREAVWLVALWDGLQYQWLYDRDAVDVAAELTAHLDDVLPTA</sequence>
<keyword evidence="2" id="KW-0805">Transcription regulation</keyword>
<dbReference type="PANTHER" id="PTHR47506">
    <property type="entry name" value="TRANSCRIPTIONAL REGULATORY PROTEIN"/>
    <property type="match status" value="1"/>
</dbReference>
<evidence type="ECO:0000259" key="7">
    <source>
        <dbReference type="PROSITE" id="PS50977"/>
    </source>
</evidence>
<dbReference type="PRINTS" id="PR00455">
    <property type="entry name" value="HTHTETR"/>
</dbReference>
<proteinExistence type="predicted"/>
<dbReference type="RefSeq" id="WP_308212065.1">
    <property type="nucleotide sequence ID" value="NZ_BAABKZ010000001.1"/>
</dbReference>
<evidence type="ECO:0000256" key="1">
    <source>
        <dbReference type="ARBA" id="ARBA00022491"/>
    </source>
</evidence>
<dbReference type="InterPro" id="IPR036271">
    <property type="entry name" value="Tet_transcr_reg_TetR-rel_C_sf"/>
</dbReference>
<comment type="caution">
    <text evidence="8">The sequence shown here is derived from an EMBL/GenBank/DDBJ whole genome shotgun (WGS) entry which is preliminary data.</text>
</comment>
<evidence type="ECO:0000256" key="4">
    <source>
        <dbReference type="ARBA" id="ARBA00023163"/>
    </source>
</evidence>
<feature type="domain" description="HTH tetR-type" evidence="7">
    <location>
        <begin position="256"/>
        <end position="316"/>
    </location>
</feature>
<feature type="DNA-binding region" description="H-T-H motif" evidence="5">
    <location>
        <begin position="279"/>
        <end position="298"/>
    </location>
</feature>
<feature type="DNA-binding region" description="H-T-H motif" evidence="5">
    <location>
        <begin position="49"/>
        <end position="68"/>
    </location>
</feature>
<accession>A0ABP9LR36</accession>
<gene>
    <name evidence="8" type="ORF">GCM10025760_00730</name>
</gene>
<name>A0ABP9LR36_9MICO</name>
<dbReference type="EMBL" id="BAABKZ010000001">
    <property type="protein sequence ID" value="GAA5083756.1"/>
    <property type="molecule type" value="Genomic_DNA"/>
</dbReference>
<dbReference type="SUPFAM" id="SSF46689">
    <property type="entry name" value="Homeodomain-like"/>
    <property type="match status" value="2"/>
</dbReference>
<evidence type="ECO:0000313" key="8">
    <source>
        <dbReference type="EMBL" id="GAA5083756.1"/>
    </source>
</evidence>
<dbReference type="Proteomes" id="UP001501407">
    <property type="component" value="Unassembled WGS sequence"/>
</dbReference>
<evidence type="ECO:0000313" key="9">
    <source>
        <dbReference type="Proteomes" id="UP001501407"/>
    </source>
</evidence>
<evidence type="ECO:0000256" key="3">
    <source>
        <dbReference type="ARBA" id="ARBA00023125"/>
    </source>
</evidence>
<protein>
    <recommendedName>
        <fullName evidence="7">HTH tetR-type domain-containing protein</fullName>
    </recommendedName>
</protein>
<keyword evidence="1" id="KW-0678">Repressor</keyword>
<feature type="domain" description="HTH tetR-type" evidence="7">
    <location>
        <begin position="26"/>
        <end position="86"/>
    </location>
</feature>
<dbReference type="SUPFAM" id="SSF48498">
    <property type="entry name" value="Tetracyclin repressor-like, C-terminal domain"/>
    <property type="match status" value="2"/>
</dbReference>
<evidence type="ECO:0000256" key="5">
    <source>
        <dbReference type="PROSITE-ProRule" id="PRU00335"/>
    </source>
</evidence>